<organism evidence="1 2">
    <name type="scientific">Candidatus Pullibacteroides excrementavium</name>
    <dbReference type="NCBI Taxonomy" id="2840905"/>
    <lineage>
        <taxon>Bacteria</taxon>
        <taxon>Pseudomonadati</taxon>
        <taxon>Bacteroidota</taxon>
        <taxon>Bacteroidia</taxon>
        <taxon>Bacteroidales</taxon>
        <taxon>Candidatus Pullibacteroides</taxon>
    </lineage>
</organism>
<accession>A0A9D9H1T1</accession>
<gene>
    <name evidence="1" type="ORF">IAB08_05850</name>
</gene>
<proteinExistence type="predicted"/>
<evidence type="ECO:0000313" key="2">
    <source>
        <dbReference type="Proteomes" id="UP000823612"/>
    </source>
</evidence>
<dbReference type="EMBL" id="JADIMZ010000089">
    <property type="protein sequence ID" value="MBO8432799.1"/>
    <property type="molecule type" value="Genomic_DNA"/>
</dbReference>
<comment type="caution">
    <text evidence="1">The sequence shown here is derived from an EMBL/GenBank/DDBJ whole genome shotgun (WGS) entry which is preliminary data.</text>
</comment>
<evidence type="ECO:0008006" key="3">
    <source>
        <dbReference type="Google" id="ProtNLM"/>
    </source>
</evidence>
<dbReference type="SUPFAM" id="SSF109998">
    <property type="entry name" value="Triger factor/SurA peptide-binding domain-like"/>
    <property type="match status" value="1"/>
</dbReference>
<evidence type="ECO:0000313" key="1">
    <source>
        <dbReference type="EMBL" id="MBO8432799.1"/>
    </source>
</evidence>
<dbReference type="InterPro" id="IPR027304">
    <property type="entry name" value="Trigger_fact/SurA_dom_sf"/>
</dbReference>
<dbReference type="AlphaFoldDB" id="A0A9D9H1T1"/>
<reference evidence="1" key="1">
    <citation type="submission" date="2020-10" db="EMBL/GenBank/DDBJ databases">
        <authorList>
            <person name="Gilroy R."/>
        </authorList>
    </citation>
    <scope>NUCLEOTIDE SEQUENCE</scope>
    <source>
        <strain evidence="1">2889</strain>
    </source>
</reference>
<dbReference type="Proteomes" id="UP000823612">
    <property type="component" value="Unassembled WGS sequence"/>
</dbReference>
<protein>
    <recommendedName>
        <fullName evidence="3">PpiC domain-containing protein</fullName>
    </recommendedName>
</protein>
<reference evidence="1" key="2">
    <citation type="journal article" date="2021" name="PeerJ">
        <title>Extensive microbial diversity within the chicken gut microbiome revealed by metagenomics and culture.</title>
        <authorList>
            <person name="Gilroy R."/>
            <person name="Ravi A."/>
            <person name="Getino M."/>
            <person name="Pursley I."/>
            <person name="Horton D.L."/>
            <person name="Alikhan N.F."/>
            <person name="Baker D."/>
            <person name="Gharbi K."/>
            <person name="Hall N."/>
            <person name="Watson M."/>
            <person name="Adriaenssens E.M."/>
            <person name="Foster-Nyarko E."/>
            <person name="Jarju S."/>
            <person name="Secka A."/>
            <person name="Antonio M."/>
            <person name="Oren A."/>
            <person name="Chaudhuri R.R."/>
            <person name="La Ragione R."/>
            <person name="Hildebrand F."/>
            <person name="Pallen M.J."/>
        </authorList>
    </citation>
    <scope>NUCLEOTIDE SEQUENCE</scope>
    <source>
        <strain evidence="1">2889</strain>
    </source>
</reference>
<name>A0A9D9H1T1_9BACT</name>
<sequence length="290" mass="33148">MSLTVFSKNRISAFLLAGLLLVSCRPQPGQPEDPIAQVGPVYLERSELQAMLPSGLSSADSMEVAQKRILSWVSHQVLLQKAMANLNEEAKKDIARQIDQYKESLIIYFYEEQLTKKLLDTVVSNKEIEEYYQANPNQFILKSDIVRVRFVKLPLASRLAPDIEKLLFSDSLGDGELFSLAEFCNKEAVDYFLDGESWVPFADFLTTVPIQAYNRADFLRGNRKLTIESEGFLYYVSVLDFRIKDMVSPLSFERGRIKNIILNVRKKNLLQKIDMDLMEEAKEAGLVKLY</sequence>